<dbReference type="Proteomes" id="UP000261580">
    <property type="component" value="Unassembled WGS sequence"/>
</dbReference>
<dbReference type="PANTHER" id="PTHR10271:SF29">
    <property type="entry name" value="INTERFERON-INDUCED PROTEIN WITH TETRATRICOPEPTIDE REPEATS-RELATED"/>
    <property type="match status" value="1"/>
</dbReference>
<dbReference type="SUPFAM" id="SSF48452">
    <property type="entry name" value="TPR-like"/>
    <property type="match status" value="2"/>
</dbReference>
<dbReference type="Bgee" id="ENSNBRG00000003809">
    <property type="expression patterns" value="Expressed in liver and 5 other cell types or tissues"/>
</dbReference>
<proteinExistence type="inferred from homology"/>
<feature type="repeat" description="TPR" evidence="4">
    <location>
        <begin position="399"/>
        <end position="432"/>
    </location>
</feature>
<dbReference type="SMART" id="SM00028">
    <property type="entry name" value="TPR"/>
    <property type="match status" value="6"/>
</dbReference>
<dbReference type="InterPro" id="IPR019734">
    <property type="entry name" value="TPR_rpt"/>
</dbReference>
<organism evidence="5 6">
    <name type="scientific">Neolamprologus brichardi</name>
    <name type="common">Fairy cichlid</name>
    <name type="synonym">Lamprologus brichardi</name>
    <dbReference type="NCBI Taxonomy" id="32507"/>
    <lineage>
        <taxon>Eukaryota</taxon>
        <taxon>Metazoa</taxon>
        <taxon>Chordata</taxon>
        <taxon>Craniata</taxon>
        <taxon>Vertebrata</taxon>
        <taxon>Euteleostomi</taxon>
        <taxon>Actinopterygii</taxon>
        <taxon>Neopterygii</taxon>
        <taxon>Teleostei</taxon>
        <taxon>Neoteleostei</taxon>
        <taxon>Acanthomorphata</taxon>
        <taxon>Ovalentaria</taxon>
        <taxon>Cichlomorphae</taxon>
        <taxon>Cichliformes</taxon>
        <taxon>Cichlidae</taxon>
        <taxon>African cichlids</taxon>
        <taxon>Pseudocrenilabrinae</taxon>
        <taxon>Lamprologini</taxon>
        <taxon>Neolamprologus</taxon>
    </lineage>
</organism>
<dbReference type="Ensembl" id="ENSNBRT00000004990.1">
    <property type="protein sequence ID" value="ENSNBRP00000004838.1"/>
    <property type="gene ID" value="ENSNBRG00000003809.1"/>
</dbReference>
<dbReference type="PANTHER" id="PTHR10271">
    <property type="entry name" value="INTERFERON-INDUCED PROTEIN WITH TETRATRICOPEPTIDE REPEATS"/>
    <property type="match status" value="1"/>
</dbReference>
<reference evidence="5" key="1">
    <citation type="submission" date="2025-08" db="UniProtKB">
        <authorList>
            <consortium name="Ensembl"/>
        </authorList>
    </citation>
    <scope>IDENTIFICATION</scope>
</reference>
<dbReference type="PROSITE" id="PS50005">
    <property type="entry name" value="TPR"/>
    <property type="match status" value="1"/>
</dbReference>
<dbReference type="FunFam" id="1.25.40.10:FF:000032">
    <property type="entry name" value="Interferon-induced protein with tetratricopeptide repeats 5"/>
    <property type="match status" value="1"/>
</dbReference>
<keyword evidence="2 4" id="KW-0802">TPR repeat</keyword>
<dbReference type="Pfam" id="PF07719">
    <property type="entry name" value="TPR_2"/>
    <property type="match status" value="1"/>
</dbReference>
<evidence type="ECO:0000256" key="2">
    <source>
        <dbReference type="ARBA" id="ARBA00022803"/>
    </source>
</evidence>
<dbReference type="GeneTree" id="ENSGT00950000182946"/>
<reference evidence="5" key="2">
    <citation type="submission" date="2025-09" db="UniProtKB">
        <authorList>
            <consortium name="Ensembl"/>
        </authorList>
    </citation>
    <scope>IDENTIFICATION</scope>
</reference>
<sequence>SSSSSSSVCTLRKRRTQLQCHFTWDLKKDVDLKNLSTRLQDHIKLQLGHTHLSCMYLQDQREEALSLLNQSEETIRERHGDESERRLIVTYGDMAWLKYHAGDFAQSQSYCQKVEDILVKYPTGSSASLLPEVYGEQAWTYLKLSKSYYLKAVDSFRKALEIQTDDIEWNAGYAIALYRTEEVKPPSIKQLHFALELNPDDAVLQSMLAVKLGAYKKYEEAECLLKKALKTDPDNPHVSRYVGKYFRNHHQLDESIDMLERALKRTTQSSFIHHQLALCYKRKKIAEQSRKPFKVRYWRRSCIREFEMAVKIKPSFHLAWADLALLYAEERNLRRAEEIFQQCLLKLPECDESLSQAIHQRYGDFHYHHNRNEAQAIVHYTKKLKKIAERRLSRNPGDGEALALLGQVARAQGNRKKAAEFYEEALNCDKDNEEYLSALCELRLELQ</sequence>
<protein>
    <submittedName>
        <fullName evidence="5">Uncharacterized protein</fullName>
    </submittedName>
</protein>
<dbReference type="InterPro" id="IPR013105">
    <property type="entry name" value="TPR_2"/>
</dbReference>
<evidence type="ECO:0000313" key="6">
    <source>
        <dbReference type="Proteomes" id="UP000261580"/>
    </source>
</evidence>
<keyword evidence="6" id="KW-1185">Reference proteome</keyword>
<evidence type="ECO:0000256" key="4">
    <source>
        <dbReference type="PROSITE-ProRule" id="PRU00339"/>
    </source>
</evidence>
<dbReference type="InterPro" id="IPR011990">
    <property type="entry name" value="TPR-like_helical_dom_sf"/>
</dbReference>
<keyword evidence="1" id="KW-0677">Repeat</keyword>
<dbReference type="Gene3D" id="1.25.40.10">
    <property type="entry name" value="Tetratricopeptide repeat domain"/>
    <property type="match status" value="4"/>
</dbReference>
<dbReference type="GO" id="GO:0051607">
    <property type="term" value="P:defense response to virus"/>
    <property type="evidence" value="ECO:0007669"/>
    <property type="project" value="TreeGrafter"/>
</dbReference>
<name>A0A3Q4GE29_NEOBR</name>
<accession>A0A3Q4GE29</accession>
<evidence type="ECO:0000256" key="3">
    <source>
        <dbReference type="ARBA" id="ARBA00038336"/>
    </source>
</evidence>
<dbReference type="GO" id="GO:0005829">
    <property type="term" value="C:cytosol"/>
    <property type="evidence" value="ECO:0007669"/>
    <property type="project" value="TreeGrafter"/>
</dbReference>
<dbReference type="STRING" id="32507.ENSNBRP00000004838"/>
<evidence type="ECO:0000313" key="5">
    <source>
        <dbReference type="Ensembl" id="ENSNBRP00000004838.1"/>
    </source>
</evidence>
<dbReference type="AlphaFoldDB" id="A0A3Q4GE29"/>
<comment type="similarity">
    <text evidence="3">Belongs to the IFIT family.</text>
</comment>
<evidence type="ECO:0000256" key="1">
    <source>
        <dbReference type="ARBA" id="ARBA00022737"/>
    </source>
</evidence>
<dbReference type="OMA" id="DHQVKDS"/>